<dbReference type="Gene3D" id="1.10.10.10">
    <property type="entry name" value="Winged helix-like DNA-binding domain superfamily/Winged helix DNA-binding domain"/>
    <property type="match status" value="1"/>
</dbReference>
<accession>A0ABV6QCQ7</accession>
<comment type="caution">
    <text evidence="4">The sequence shown here is derived from an EMBL/GenBank/DDBJ whole genome shotgun (WGS) entry which is preliminary data.</text>
</comment>
<feature type="coiled-coil region" evidence="1">
    <location>
        <begin position="766"/>
        <end position="821"/>
    </location>
</feature>
<feature type="transmembrane region" description="Helical" evidence="2">
    <location>
        <begin position="731"/>
        <end position="752"/>
    </location>
</feature>
<keyword evidence="5" id="KW-1185">Reference proteome</keyword>
<dbReference type="SUPFAM" id="SSF63829">
    <property type="entry name" value="Calcium-dependent phosphotriesterase"/>
    <property type="match status" value="1"/>
</dbReference>
<reference evidence="4 5" key="1">
    <citation type="submission" date="2024-09" db="EMBL/GenBank/DDBJ databases">
        <authorList>
            <person name="Sun Q."/>
            <person name="Mori K."/>
        </authorList>
    </citation>
    <scope>NUCLEOTIDE SEQUENCE [LARGE SCALE GENOMIC DNA]</scope>
    <source>
        <strain evidence="4 5">NCAIM B.02481</strain>
    </source>
</reference>
<proteinExistence type="predicted"/>
<evidence type="ECO:0000313" key="4">
    <source>
        <dbReference type="EMBL" id="MFC0606004.1"/>
    </source>
</evidence>
<sequence length="920" mass="106730">MRFFCYVVVLFFGWIVNGQELPPIEKFTTSDYGGDNQNWMISQDANNFIYVANNKGLLEYNGSVWNTYLSPNNSILRAVKVIDDRIYTGCYEEFGYWKRSVYGKLEYISLVSKLPTTDIKDNQVWNIIDYDEWILFQTSHALYFFNKETEKFRTISSANIIYKVFKVNDQIYYHVAEEGVYMIERGESKLLINDSLVLKDRVISVFKNEEKLIVLTRNSGFFQFDNEVLVPWEIPANEKLKQLSIFNSIKLKDNSFVLGTISNGLVKINSKGEIEYTINQKQGLSNNTVLSLFEDEKSNVWVGLDNGIDCINLTSPIKTFIDYDGVLGTVYSTIIFDDLLYVGTNQGLFYRPLKWTNQDFTFVKGTAGQVWSLYNDNNENLLCGHHLGTFIINKGIAKNISPILGTWNFKKVPNREDLILQGNYDGLYVLEKKNNTWLFRNKIDGFKNSSRFFEINEAYQVLVNHEYKGVFDIRLNEALTKVDEVKLSEELSIGKNSSLATYQENIVYTSKDGVYVYDESKSKFKKDAALSALVKPKVYTSGKMVYDTTGKLWMFSQDNISFITNDNLTNTPEITDISIPSSLSKGVLGFENIQHINNEKYVIGTVSGYFILDLAEVENNTQYTIHLNAVKKKELESDDEWLVLSEKGEFDHKRGILSFNYSVPDFNKYLDVNYQYRLLGHSDKWSEWSKNSTVQFENLPFGDYEFQVKGKVGNQLTENTVVYNFMVNRPWYISNLSLLVYAIILIAIGFFVHKAYKFYYERILKHEQIKNERTIIQIKNEKLNQDIEGKNRELAISTMSIIKKNELLRKIKKELKNKEDTSSAIELIDNNLNNNKDWKFFKQAFNNADKDFMDKIKAAHPDLTPNDLKFCAYLRLNLSSKEMAPLLNISTKSVETKRYRLRKRLNLNHDESLVNYILKF</sequence>
<dbReference type="SMART" id="SM00421">
    <property type="entry name" value="HTH_LUXR"/>
    <property type="match status" value="1"/>
</dbReference>
<dbReference type="InterPro" id="IPR036388">
    <property type="entry name" value="WH-like_DNA-bd_sf"/>
</dbReference>
<dbReference type="InterPro" id="IPR011110">
    <property type="entry name" value="Reg_prop"/>
</dbReference>
<gene>
    <name evidence="4" type="ORF">ACFFGA_15715</name>
</gene>
<feature type="domain" description="HTH luxR-type" evidence="3">
    <location>
        <begin position="860"/>
        <end position="917"/>
    </location>
</feature>
<evidence type="ECO:0000259" key="3">
    <source>
        <dbReference type="SMART" id="SM00421"/>
    </source>
</evidence>
<evidence type="ECO:0000256" key="1">
    <source>
        <dbReference type="SAM" id="Coils"/>
    </source>
</evidence>
<dbReference type="InterPro" id="IPR000792">
    <property type="entry name" value="Tscrpt_reg_LuxR_C"/>
</dbReference>
<dbReference type="InterPro" id="IPR015943">
    <property type="entry name" value="WD40/YVTN_repeat-like_dom_sf"/>
</dbReference>
<dbReference type="Pfam" id="PF07494">
    <property type="entry name" value="Reg_prop"/>
    <property type="match status" value="1"/>
</dbReference>
<organism evidence="4 5">
    <name type="scientific">Winogradskyella pulchriflava</name>
    <dbReference type="NCBI Taxonomy" id="1110688"/>
    <lineage>
        <taxon>Bacteria</taxon>
        <taxon>Pseudomonadati</taxon>
        <taxon>Bacteroidota</taxon>
        <taxon>Flavobacteriia</taxon>
        <taxon>Flavobacteriales</taxon>
        <taxon>Flavobacteriaceae</taxon>
        <taxon>Winogradskyella</taxon>
    </lineage>
</organism>
<dbReference type="InterPro" id="IPR011123">
    <property type="entry name" value="Y_Y_Y"/>
</dbReference>
<evidence type="ECO:0000256" key="2">
    <source>
        <dbReference type="SAM" id="Phobius"/>
    </source>
</evidence>
<dbReference type="InterPro" id="IPR016032">
    <property type="entry name" value="Sig_transdc_resp-reg_C-effctor"/>
</dbReference>
<dbReference type="EMBL" id="JBHLTQ010000019">
    <property type="protein sequence ID" value="MFC0606004.1"/>
    <property type="molecule type" value="Genomic_DNA"/>
</dbReference>
<keyword evidence="2" id="KW-0812">Transmembrane</keyword>
<keyword evidence="2" id="KW-0472">Membrane</keyword>
<dbReference type="Proteomes" id="UP001589832">
    <property type="component" value="Unassembled WGS sequence"/>
</dbReference>
<dbReference type="RefSeq" id="WP_386065519.1">
    <property type="nucleotide sequence ID" value="NZ_JBHLTQ010000019.1"/>
</dbReference>
<keyword evidence="1" id="KW-0175">Coiled coil</keyword>
<protein>
    <submittedName>
        <fullName evidence="4">Triple tyrosine motif-containing protein</fullName>
    </submittedName>
</protein>
<dbReference type="Gene3D" id="2.130.10.10">
    <property type="entry name" value="YVTN repeat-like/Quinoprotein amine dehydrogenase"/>
    <property type="match status" value="2"/>
</dbReference>
<dbReference type="InterPro" id="IPR013783">
    <property type="entry name" value="Ig-like_fold"/>
</dbReference>
<dbReference type="Gene3D" id="2.60.40.10">
    <property type="entry name" value="Immunoglobulins"/>
    <property type="match status" value="1"/>
</dbReference>
<evidence type="ECO:0000313" key="5">
    <source>
        <dbReference type="Proteomes" id="UP001589832"/>
    </source>
</evidence>
<name>A0ABV6QCQ7_9FLAO</name>
<dbReference type="Pfam" id="PF07495">
    <property type="entry name" value="Y_Y_Y"/>
    <property type="match status" value="1"/>
</dbReference>
<keyword evidence="2" id="KW-1133">Transmembrane helix</keyword>
<dbReference type="SUPFAM" id="SSF46894">
    <property type="entry name" value="C-terminal effector domain of the bipartite response regulators"/>
    <property type="match status" value="1"/>
</dbReference>